<keyword evidence="2" id="KW-1185">Reference proteome</keyword>
<dbReference type="Proteomes" id="UP000049855">
    <property type="component" value="Unassembled WGS sequence"/>
</dbReference>
<evidence type="ECO:0000313" key="2">
    <source>
        <dbReference type="Proteomes" id="UP000049855"/>
    </source>
</evidence>
<dbReference type="AlphaFoldDB" id="A0A0U1L5I9"/>
<reference evidence="2" key="1">
    <citation type="submission" date="2015-03" db="EMBL/GenBank/DDBJ databases">
        <authorList>
            <person name="Nijsse Bart"/>
        </authorList>
    </citation>
    <scope>NUCLEOTIDE SEQUENCE [LARGE SCALE GENOMIC DNA]</scope>
</reference>
<gene>
    <name evidence="1" type="ORF">SpAn4DRAFT_4122</name>
</gene>
<proteinExistence type="predicted"/>
<evidence type="ECO:0000313" key="1">
    <source>
        <dbReference type="EMBL" id="CQR74765.1"/>
    </source>
</evidence>
<accession>A0A0U1L5I9</accession>
<organism evidence="1 2">
    <name type="scientific">Sporomusa ovata</name>
    <dbReference type="NCBI Taxonomy" id="2378"/>
    <lineage>
        <taxon>Bacteria</taxon>
        <taxon>Bacillati</taxon>
        <taxon>Bacillota</taxon>
        <taxon>Negativicutes</taxon>
        <taxon>Selenomonadales</taxon>
        <taxon>Sporomusaceae</taxon>
        <taxon>Sporomusa</taxon>
    </lineage>
</organism>
<dbReference type="EMBL" id="CTRP01000015">
    <property type="protein sequence ID" value="CQR74765.1"/>
    <property type="molecule type" value="Genomic_DNA"/>
</dbReference>
<protein>
    <submittedName>
        <fullName evidence="1">Uncharacterized protein</fullName>
    </submittedName>
</protein>
<name>A0A0U1L5I9_9FIRM</name>
<sequence>MVNVFHSWLTLFFMKKEDIKRYAPVGLISNSHNNNNT</sequence>